<keyword evidence="4 5" id="KW-0949">S-adenosyl-L-methionine</keyword>
<dbReference type="AlphaFoldDB" id="A0A023FDU3"/>
<keyword evidence="2 6" id="KW-0489">Methyltransferase</keyword>
<dbReference type="GO" id="GO:0005737">
    <property type="term" value="C:cytoplasm"/>
    <property type="evidence" value="ECO:0007669"/>
    <property type="project" value="TreeGrafter"/>
</dbReference>
<dbReference type="InterPro" id="IPR010675">
    <property type="entry name" value="Bin3_C"/>
</dbReference>
<dbReference type="Pfam" id="PF06859">
    <property type="entry name" value="Bin3"/>
    <property type="match status" value="1"/>
</dbReference>
<dbReference type="PANTHER" id="PTHR12315:SF1">
    <property type="entry name" value="RNA 5'-MONOPHOSPHATE METHYLTRANSFERASE"/>
    <property type="match status" value="1"/>
</dbReference>
<feature type="domain" description="Bin3-type SAM" evidence="7">
    <location>
        <begin position="1"/>
        <end position="113"/>
    </location>
</feature>
<dbReference type="InterPro" id="IPR029063">
    <property type="entry name" value="SAM-dependent_MTases_sf"/>
</dbReference>
<evidence type="ECO:0000256" key="5">
    <source>
        <dbReference type="PROSITE-ProRule" id="PRU00848"/>
    </source>
</evidence>
<proteinExistence type="evidence at transcript level"/>
<organism evidence="8">
    <name type="scientific">Amblyomma cajennense</name>
    <name type="common">Cayenne tick</name>
    <name type="synonym">Acarus cajennensis</name>
    <dbReference type="NCBI Taxonomy" id="34607"/>
    <lineage>
        <taxon>Eukaryota</taxon>
        <taxon>Metazoa</taxon>
        <taxon>Ecdysozoa</taxon>
        <taxon>Arthropoda</taxon>
        <taxon>Chelicerata</taxon>
        <taxon>Arachnida</taxon>
        <taxon>Acari</taxon>
        <taxon>Parasitiformes</taxon>
        <taxon>Ixodida</taxon>
        <taxon>Ixodoidea</taxon>
        <taxon>Ixodidae</taxon>
        <taxon>Amblyomminae</taxon>
        <taxon>Amblyomma</taxon>
    </lineage>
</organism>
<name>A0A023FDU3_AMBCJ</name>
<dbReference type="EC" id="2.1.1.-" evidence="6"/>
<evidence type="ECO:0000256" key="4">
    <source>
        <dbReference type="ARBA" id="ARBA00022691"/>
    </source>
</evidence>
<protein>
    <recommendedName>
        <fullName evidence="6">RNA methyltransferase</fullName>
        <ecNumber evidence="6">2.1.1.-</ecNumber>
    </recommendedName>
</protein>
<dbReference type="InterPro" id="IPR039772">
    <property type="entry name" value="Bin3-like"/>
</dbReference>
<evidence type="ECO:0000259" key="7">
    <source>
        <dbReference type="PROSITE" id="PS51515"/>
    </source>
</evidence>
<dbReference type="PROSITE" id="PS51515">
    <property type="entry name" value="BIN3_SAM"/>
    <property type="match status" value="1"/>
</dbReference>
<dbReference type="GO" id="GO:2000632">
    <property type="term" value="P:negative regulation of pre-miRNA processing"/>
    <property type="evidence" value="ECO:0007669"/>
    <property type="project" value="TreeGrafter"/>
</dbReference>
<reference evidence="8" key="1">
    <citation type="submission" date="2014-03" db="EMBL/GenBank/DDBJ databases">
        <title>The sialotranscriptome of Amblyomma triste, Amblyomma parvum and Amblyomma cajennense ticks, uncovered by 454-based RNA-seq.</title>
        <authorList>
            <person name="Garcia G.R."/>
            <person name="Gardinassi L.G."/>
            <person name="Ribeiro J.M."/>
            <person name="Anatriello E."/>
            <person name="Ferreira B.R."/>
            <person name="Moreira H.N."/>
            <person name="Mafra C."/>
            <person name="Olegario M.M."/>
            <person name="Szabo P.J."/>
            <person name="Miranda-Santos I.K."/>
            <person name="Maruyama S.R."/>
        </authorList>
    </citation>
    <scope>NUCLEOTIDE SEQUENCE</scope>
    <source>
        <strain evidence="8">Uberlandia</strain>
        <tissue evidence="8">Salivary glands</tissue>
    </source>
</reference>
<dbReference type="GO" id="GO:0008171">
    <property type="term" value="F:O-methyltransferase activity"/>
    <property type="evidence" value="ECO:0007669"/>
    <property type="project" value="UniProtKB-UniRule"/>
</dbReference>
<comment type="similarity">
    <text evidence="1 6">Belongs to the methyltransferase superfamily.</text>
</comment>
<evidence type="ECO:0000256" key="2">
    <source>
        <dbReference type="ARBA" id="ARBA00022603"/>
    </source>
</evidence>
<evidence type="ECO:0000256" key="6">
    <source>
        <dbReference type="RuleBase" id="RU367087"/>
    </source>
</evidence>
<dbReference type="GO" id="GO:0032259">
    <property type="term" value="P:methylation"/>
    <property type="evidence" value="ECO:0007669"/>
    <property type="project" value="UniProtKB-KW"/>
</dbReference>
<evidence type="ECO:0000256" key="1">
    <source>
        <dbReference type="ARBA" id="ARBA00008361"/>
    </source>
</evidence>
<accession>A0A023FDU3</accession>
<evidence type="ECO:0000256" key="3">
    <source>
        <dbReference type="ARBA" id="ARBA00022679"/>
    </source>
</evidence>
<dbReference type="InterPro" id="IPR024160">
    <property type="entry name" value="BIN3_SAM-bd_dom"/>
</dbReference>
<evidence type="ECO:0000313" key="8">
    <source>
        <dbReference type="EMBL" id="JAC20116.1"/>
    </source>
</evidence>
<dbReference type="EMBL" id="GBBK01004366">
    <property type="protein sequence ID" value="JAC20116.1"/>
    <property type="molecule type" value="mRNA"/>
</dbReference>
<dbReference type="Gene3D" id="3.40.50.150">
    <property type="entry name" value="Vaccinia Virus protein VP39"/>
    <property type="match status" value="1"/>
</dbReference>
<dbReference type="GO" id="GO:0008173">
    <property type="term" value="F:RNA methyltransferase activity"/>
    <property type="evidence" value="ECO:0007669"/>
    <property type="project" value="UniProtKB-UniRule"/>
</dbReference>
<dbReference type="PANTHER" id="PTHR12315">
    <property type="entry name" value="BICOID-INTERACTING PROTEIN RELATED"/>
    <property type="match status" value="1"/>
</dbReference>
<sequence length="113" mass="13310">MAFDVTFCFSVTMWIHLNHGDNGLKQFLETVSKNTHFLLVEAQLWKCYRSASRRMRRSNETEFQNLDALSMNVNVEDNIHDFLQCRCGLQVVECFGQTQWGRKVTLYKRKEAV</sequence>
<keyword evidence="3 6" id="KW-0808">Transferase</keyword>